<evidence type="ECO:0000256" key="1">
    <source>
        <dbReference type="SAM" id="MobiDB-lite"/>
    </source>
</evidence>
<dbReference type="PANTHER" id="PTHR28160">
    <property type="entry name" value="54S RIBOSOMAL PROTEIN L15, MITOCHONDRIAL"/>
    <property type="match status" value="1"/>
</dbReference>
<keyword evidence="5" id="KW-1185">Reference proteome</keyword>
<dbReference type="EMBL" id="SKBN01000293">
    <property type="protein sequence ID" value="TGJ79378.1"/>
    <property type="molecule type" value="Genomic_DNA"/>
</dbReference>
<dbReference type="GO" id="GO:0006396">
    <property type="term" value="P:RNA processing"/>
    <property type="evidence" value="ECO:0007669"/>
    <property type="project" value="InterPro"/>
</dbReference>
<feature type="transmembrane region" description="Helical" evidence="2">
    <location>
        <begin position="377"/>
        <end position="400"/>
    </location>
</feature>
<dbReference type="Proteomes" id="UP000297716">
    <property type="component" value="Unassembled WGS sequence"/>
</dbReference>
<dbReference type="GO" id="GO:0005762">
    <property type="term" value="C:mitochondrial large ribosomal subunit"/>
    <property type="evidence" value="ECO:0007669"/>
    <property type="project" value="InterPro"/>
</dbReference>
<dbReference type="InterPro" id="IPR036389">
    <property type="entry name" value="RNase_III_sf"/>
</dbReference>
<dbReference type="AlphaFoldDB" id="A0A4Z0YHC3"/>
<dbReference type="GO" id="GO:0003735">
    <property type="term" value="F:structural constituent of ribosome"/>
    <property type="evidence" value="ECO:0007669"/>
    <property type="project" value="InterPro"/>
</dbReference>
<dbReference type="InterPro" id="IPR000999">
    <property type="entry name" value="RNase_III_dom"/>
</dbReference>
<protein>
    <recommendedName>
        <fullName evidence="3">RNase III domain-containing protein</fullName>
    </recommendedName>
</protein>
<evidence type="ECO:0000256" key="2">
    <source>
        <dbReference type="SAM" id="Phobius"/>
    </source>
</evidence>
<feature type="transmembrane region" description="Helical" evidence="2">
    <location>
        <begin position="313"/>
        <end position="333"/>
    </location>
</feature>
<feature type="compositionally biased region" description="Acidic residues" evidence="1">
    <location>
        <begin position="610"/>
        <end position="621"/>
    </location>
</feature>
<feature type="transmembrane region" description="Helical" evidence="2">
    <location>
        <begin position="271"/>
        <end position="292"/>
    </location>
</feature>
<dbReference type="PANTHER" id="PTHR28160:SF1">
    <property type="entry name" value="LARGE RIBOSOMAL SUBUNIT PROTEIN ML57"/>
    <property type="match status" value="1"/>
</dbReference>
<comment type="caution">
    <text evidence="4">The sequence shown here is derived from an EMBL/GenBank/DDBJ whole genome shotgun (WGS) entry which is preliminary data.</text>
</comment>
<reference evidence="4 5" key="1">
    <citation type="submission" date="2019-03" db="EMBL/GenBank/DDBJ databases">
        <title>Draft genome sequence of Xylaria hypoxylon DSM 108379, a ubiquitous saprotrophic-parasitic fungi on hardwood.</title>
        <authorList>
            <person name="Buettner E."/>
            <person name="Leonhardt S."/>
            <person name="Gebauer A.M."/>
            <person name="Liers C."/>
            <person name="Hofrichter M."/>
            <person name="Kellner H."/>
        </authorList>
    </citation>
    <scope>NUCLEOTIDE SEQUENCE [LARGE SCALE GENOMIC DNA]</scope>
    <source>
        <strain evidence="4 5">DSM 108379</strain>
    </source>
</reference>
<gene>
    <name evidence="4" type="ORF">E0Z10_g9396</name>
</gene>
<dbReference type="Gene3D" id="1.10.1520.10">
    <property type="entry name" value="Ribonuclease III domain"/>
    <property type="match status" value="1"/>
</dbReference>
<evidence type="ECO:0000259" key="3">
    <source>
        <dbReference type="Pfam" id="PF14622"/>
    </source>
</evidence>
<organism evidence="4 5">
    <name type="scientific">Xylaria hypoxylon</name>
    <dbReference type="NCBI Taxonomy" id="37992"/>
    <lineage>
        <taxon>Eukaryota</taxon>
        <taxon>Fungi</taxon>
        <taxon>Dikarya</taxon>
        <taxon>Ascomycota</taxon>
        <taxon>Pezizomycotina</taxon>
        <taxon>Sordariomycetes</taxon>
        <taxon>Xylariomycetidae</taxon>
        <taxon>Xylariales</taxon>
        <taxon>Xylariaceae</taxon>
        <taxon>Xylaria</taxon>
    </lineage>
</organism>
<feature type="compositionally biased region" description="Basic and acidic residues" evidence="1">
    <location>
        <begin position="622"/>
        <end position="632"/>
    </location>
</feature>
<keyword evidence="2" id="KW-0812">Transmembrane</keyword>
<evidence type="ECO:0000313" key="4">
    <source>
        <dbReference type="EMBL" id="TGJ79378.1"/>
    </source>
</evidence>
<feature type="transmembrane region" description="Helical" evidence="2">
    <location>
        <begin position="339"/>
        <end position="357"/>
    </location>
</feature>
<dbReference type="GO" id="GO:0004525">
    <property type="term" value="F:ribonuclease III activity"/>
    <property type="evidence" value="ECO:0007669"/>
    <property type="project" value="InterPro"/>
</dbReference>
<feature type="transmembrane region" description="Helical" evidence="2">
    <location>
        <begin position="472"/>
        <end position="492"/>
    </location>
</feature>
<keyword evidence="2" id="KW-1133">Transmembrane helix</keyword>
<feature type="transmembrane region" description="Helical" evidence="2">
    <location>
        <begin position="546"/>
        <end position="565"/>
    </location>
</feature>
<feature type="transmembrane region" description="Helical" evidence="2">
    <location>
        <begin position="512"/>
        <end position="534"/>
    </location>
</feature>
<feature type="domain" description="RNase III" evidence="3">
    <location>
        <begin position="108"/>
        <end position="249"/>
    </location>
</feature>
<proteinExistence type="predicted"/>
<evidence type="ECO:0000313" key="5">
    <source>
        <dbReference type="Proteomes" id="UP000297716"/>
    </source>
</evidence>
<sequence length="632" mass="70056">MALNTSRSTVSVSLQALRHYRGQNVCSVATPLASTSSRTFATSPSRLSESAAEAPRWSYTPEQMKAPFSPHIIMDPTRSRWHVNADPKKLDDALRSFFGRDGDRLLPEELKWLAVTHKSFDQGRRGFNDRLAFLGRQICVREAMESIITSPPKYNNIAADTYAEKRQPFEDPALRSLDNLSGDQPSDIFTLERLTKLAVDTGLSEVVRWKPRMPENQVGSGLNTVMCGAVYSLVGAVALQNGGKAASRIEAETSQMARFQINLPLVHQVPIQYVLIIPVLISVLATLTLTIHGDVNIPLLYSQCHARSRLPEISHIPVLGAPACFLVSTFMFATASMHGIAQLSVVLAFLGALLTVCRVEAARACNRLSWNIHFPTLSWLVFNLVGGTFVWDLWIVPAFLKHAKDVRVQRIKRDALETQQPSGNLFDDEEQVMLERSFNTKAEVYAIPIAVAIGFIVPSVLMLTLKDAASIIVWLLFPLWVAIVHWVVKFAAVKLITDNGPLYLESHPLSVALVYALPFVASLLAHAFLIWNLFCKDDSRRMTLTALNFIKIDFAFIAATVLYWVFVESGIVPAVVMVVFSVFLGPGAALCLTWLVREKAICTFANSGEEYESDNETDGDDSTVHEDTPLLN</sequence>
<dbReference type="InterPro" id="IPR040030">
    <property type="entry name" value="Ribosomal_mL57"/>
</dbReference>
<feature type="region of interest" description="Disordered" evidence="1">
    <location>
        <begin position="610"/>
        <end position="632"/>
    </location>
</feature>
<accession>A0A4Z0YHC3</accession>
<dbReference type="GO" id="GO:0032543">
    <property type="term" value="P:mitochondrial translation"/>
    <property type="evidence" value="ECO:0007669"/>
    <property type="project" value="InterPro"/>
</dbReference>
<feature type="transmembrane region" description="Helical" evidence="2">
    <location>
        <begin position="571"/>
        <end position="596"/>
    </location>
</feature>
<dbReference type="FunFam" id="1.10.1520.10:FF:000018">
    <property type="entry name" value="RNase III domain protein"/>
    <property type="match status" value="1"/>
</dbReference>
<feature type="transmembrane region" description="Helical" evidence="2">
    <location>
        <begin position="444"/>
        <end position="465"/>
    </location>
</feature>
<name>A0A4Z0YHC3_9PEZI</name>
<keyword evidence="2" id="KW-0472">Membrane</keyword>
<dbReference type="Pfam" id="PF14622">
    <property type="entry name" value="Ribonucleas_3_3"/>
    <property type="match status" value="1"/>
</dbReference>
<dbReference type="OrthoDB" id="2281895at2759"/>